<evidence type="ECO:0008006" key="4">
    <source>
        <dbReference type="Google" id="ProtNLM"/>
    </source>
</evidence>
<dbReference type="AlphaFoldDB" id="A0A7I7WG57"/>
<dbReference type="PANTHER" id="PTHR35176">
    <property type="entry name" value="HEME OXYGENASE HI_0854-RELATED"/>
    <property type="match status" value="1"/>
</dbReference>
<evidence type="ECO:0000256" key="1">
    <source>
        <dbReference type="ARBA" id="ARBA00023002"/>
    </source>
</evidence>
<evidence type="ECO:0000313" key="3">
    <source>
        <dbReference type="Proteomes" id="UP000466187"/>
    </source>
</evidence>
<dbReference type="PANTHER" id="PTHR35176:SF6">
    <property type="entry name" value="HEME OXYGENASE HI_0854-RELATED"/>
    <property type="match status" value="1"/>
</dbReference>
<dbReference type="GO" id="GO:0070967">
    <property type="term" value="F:coenzyme F420 binding"/>
    <property type="evidence" value="ECO:0007669"/>
    <property type="project" value="TreeGrafter"/>
</dbReference>
<organism evidence="2 3">
    <name type="scientific">Mycolicibacterium gadium</name>
    <name type="common">Mycobacterium gadium</name>
    <dbReference type="NCBI Taxonomy" id="1794"/>
    <lineage>
        <taxon>Bacteria</taxon>
        <taxon>Bacillati</taxon>
        <taxon>Actinomycetota</taxon>
        <taxon>Actinomycetes</taxon>
        <taxon>Mycobacteriales</taxon>
        <taxon>Mycobacteriaceae</taxon>
        <taxon>Mycolicibacterium</taxon>
    </lineage>
</organism>
<sequence length="166" mass="18072">MNVGSLAPEFGNRAGGHGVGQIMSKMTSTERETYLADLHVGVVAVERPDRAPLSVPIWYAFEPGGEVLVSSLAGSLKARLITAAGRFSITAQDETYPYRYVTAEGSVTSIETADDATMRAIAVRYLGEEGGNAFTESFARENPDAESLLFRMRPERWLSVDYSKES</sequence>
<keyword evidence="1" id="KW-0560">Oxidoreductase</keyword>
<gene>
    <name evidence="2" type="ORF">MGAD_09510</name>
</gene>
<reference evidence="2 3" key="1">
    <citation type="journal article" date="2019" name="Emerg. Microbes Infect.">
        <title>Comprehensive subspecies identification of 175 nontuberculous mycobacteria species based on 7547 genomic profiles.</title>
        <authorList>
            <person name="Matsumoto Y."/>
            <person name="Kinjo T."/>
            <person name="Motooka D."/>
            <person name="Nabeya D."/>
            <person name="Jung N."/>
            <person name="Uechi K."/>
            <person name="Horii T."/>
            <person name="Iida T."/>
            <person name="Fujita J."/>
            <person name="Nakamura S."/>
        </authorList>
    </citation>
    <scope>NUCLEOTIDE SEQUENCE [LARGE SCALE GENOMIC DNA]</scope>
    <source>
        <strain evidence="2 3">JCM 12688</strain>
    </source>
</reference>
<protein>
    <recommendedName>
        <fullName evidence="4">Pyridoxamine 5'-phosphate oxidase</fullName>
    </recommendedName>
</protein>
<name>A0A7I7WG57_MYCGU</name>
<dbReference type="GO" id="GO:0005829">
    <property type="term" value="C:cytosol"/>
    <property type="evidence" value="ECO:0007669"/>
    <property type="project" value="TreeGrafter"/>
</dbReference>
<dbReference type="KEGG" id="mgad:MGAD_09510"/>
<dbReference type="SUPFAM" id="SSF50475">
    <property type="entry name" value="FMN-binding split barrel"/>
    <property type="match status" value="1"/>
</dbReference>
<dbReference type="GO" id="GO:0016627">
    <property type="term" value="F:oxidoreductase activity, acting on the CH-CH group of donors"/>
    <property type="evidence" value="ECO:0007669"/>
    <property type="project" value="TreeGrafter"/>
</dbReference>
<accession>A0A7I7WG57</accession>
<dbReference type="Proteomes" id="UP000466187">
    <property type="component" value="Chromosome"/>
</dbReference>
<dbReference type="InterPro" id="IPR012349">
    <property type="entry name" value="Split_barrel_FMN-bd"/>
</dbReference>
<dbReference type="InterPro" id="IPR052019">
    <property type="entry name" value="F420H2_bilvrd_red/Heme_oxyg"/>
</dbReference>
<proteinExistence type="predicted"/>
<dbReference type="EMBL" id="AP022608">
    <property type="protein sequence ID" value="BBZ16616.1"/>
    <property type="molecule type" value="Genomic_DNA"/>
</dbReference>
<evidence type="ECO:0000313" key="2">
    <source>
        <dbReference type="EMBL" id="BBZ16616.1"/>
    </source>
</evidence>
<dbReference type="Gene3D" id="2.30.110.10">
    <property type="entry name" value="Electron Transport, Fmn-binding Protein, Chain A"/>
    <property type="match status" value="1"/>
</dbReference>